<feature type="transmembrane region" description="Helical" evidence="9">
    <location>
        <begin position="164"/>
        <end position="182"/>
    </location>
</feature>
<dbReference type="InterPro" id="IPR036890">
    <property type="entry name" value="HATPase_C_sf"/>
</dbReference>
<evidence type="ECO:0000256" key="6">
    <source>
        <dbReference type="ARBA" id="ARBA00022777"/>
    </source>
</evidence>
<dbReference type="Pfam" id="PF07730">
    <property type="entry name" value="HisKA_3"/>
    <property type="match status" value="1"/>
</dbReference>
<dbReference type="RefSeq" id="WP_345729826.1">
    <property type="nucleotide sequence ID" value="NZ_BAAAYN010000026.1"/>
</dbReference>
<dbReference type="Gene3D" id="1.20.5.1930">
    <property type="match status" value="1"/>
</dbReference>
<keyword evidence="9" id="KW-0812">Transmembrane</keyword>
<dbReference type="InterPro" id="IPR050482">
    <property type="entry name" value="Sensor_HK_TwoCompSys"/>
</dbReference>
<feature type="transmembrane region" description="Helical" evidence="9">
    <location>
        <begin position="37"/>
        <end position="56"/>
    </location>
</feature>
<evidence type="ECO:0000259" key="10">
    <source>
        <dbReference type="Pfam" id="PF02518"/>
    </source>
</evidence>
<gene>
    <name evidence="12" type="ORF">GCM10020369_41520</name>
</gene>
<feature type="domain" description="Histidine kinase/HSP90-like ATPase" evidence="10">
    <location>
        <begin position="324"/>
        <end position="421"/>
    </location>
</feature>
<evidence type="ECO:0000256" key="8">
    <source>
        <dbReference type="ARBA" id="ARBA00023012"/>
    </source>
</evidence>
<dbReference type="EC" id="2.7.13.3" evidence="2"/>
<evidence type="ECO:0000256" key="5">
    <source>
        <dbReference type="ARBA" id="ARBA00022741"/>
    </source>
</evidence>
<name>A0ABP6T064_9ACTN</name>
<dbReference type="CDD" id="cd16917">
    <property type="entry name" value="HATPase_UhpB-NarQ-NarX-like"/>
    <property type="match status" value="1"/>
</dbReference>
<dbReference type="GO" id="GO:0016301">
    <property type="term" value="F:kinase activity"/>
    <property type="evidence" value="ECO:0007669"/>
    <property type="project" value="UniProtKB-KW"/>
</dbReference>
<dbReference type="InterPro" id="IPR011712">
    <property type="entry name" value="Sig_transdc_His_kin_sub3_dim/P"/>
</dbReference>
<evidence type="ECO:0000256" key="3">
    <source>
        <dbReference type="ARBA" id="ARBA00022553"/>
    </source>
</evidence>
<comment type="caution">
    <text evidence="12">The sequence shown here is derived from an EMBL/GenBank/DDBJ whole genome shotgun (WGS) entry which is preliminary data.</text>
</comment>
<sequence>MAGLSSYVVGLWDAAVRAPIKPVQARPWWPGHGWRRWALIAFWVLASVGLTAGTIAELVLALRVPALVAPFLALALALPVVVAPLRPLLAWRIMVVGVLLTPLAVVLGPRSDAVWPWPVNACVAMLLTLVMVGASSPRPVWVGAGLLTTGAVFAFGAVAGMPFWMGYILTAAAFAGLLFGDATGGRRSVQARLDEQRALRRQDLARQAVLEERGRIARELHDVVAHHMTMIAIQAEAAPLKVPDVPPAAAEIFAAINRAAREALTETRTVVGLLRSDDDTAERAPAPGLELLDDLVERARSTGLTVRSDVVGVPRPLSAAVDVSAYRIVQEALSNASRYAPGSAVRVEVRYGPQALHLAVTNTAADARQQAEARSAVADRASLGGGHGLVGIRERATMLGGQMSAGPLPDGGFAVTAVLPTGDTPVTAAEPGTVGSAAG</sequence>
<evidence type="ECO:0000256" key="1">
    <source>
        <dbReference type="ARBA" id="ARBA00000085"/>
    </source>
</evidence>
<keyword evidence="3" id="KW-0597">Phosphoprotein</keyword>
<dbReference type="Proteomes" id="UP001501676">
    <property type="component" value="Unassembled WGS sequence"/>
</dbReference>
<feature type="transmembrane region" description="Helical" evidence="9">
    <location>
        <begin position="114"/>
        <end position="133"/>
    </location>
</feature>
<evidence type="ECO:0000313" key="13">
    <source>
        <dbReference type="Proteomes" id="UP001501676"/>
    </source>
</evidence>
<feature type="domain" description="Signal transduction histidine kinase subgroup 3 dimerisation and phosphoacceptor" evidence="11">
    <location>
        <begin position="212"/>
        <end position="278"/>
    </location>
</feature>
<evidence type="ECO:0000256" key="2">
    <source>
        <dbReference type="ARBA" id="ARBA00012438"/>
    </source>
</evidence>
<protein>
    <recommendedName>
        <fullName evidence="2">histidine kinase</fullName>
        <ecNumber evidence="2">2.7.13.3</ecNumber>
    </recommendedName>
</protein>
<dbReference type="EMBL" id="BAAAYN010000026">
    <property type="protein sequence ID" value="GAA3389842.1"/>
    <property type="molecule type" value="Genomic_DNA"/>
</dbReference>
<keyword evidence="7" id="KW-0067">ATP-binding</keyword>
<evidence type="ECO:0000256" key="9">
    <source>
        <dbReference type="SAM" id="Phobius"/>
    </source>
</evidence>
<dbReference type="Pfam" id="PF02518">
    <property type="entry name" value="HATPase_c"/>
    <property type="match status" value="1"/>
</dbReference>
<evidence type="ECO:0000313" key="12">
    <source>
        <dbReference type="EMBL" id="GAA3389842.1"/>
    </source>
</evidence>
<keyword evidence="9" id="KW-1133">Transmembrane helix</keyword>
<keyword evidence="9" id="KW-0472">Membrane</keyword>
<dbReference type="SUPFAM" id="SSF55874">
    <property type="entry name" value="ATPase domain of HSP90 chaperone/DNA topoisomerase II/histidine kinase"/>
    <property type="match status" value="1"/>
</dbReference>
<organism evidence="12 13">
    <name type="scientific">Cryptosporangium minutisporangium</name>
    <dbReference type="NCBI Taxonomy" id="113569"/>
    <lineage>
        <taxon>Bacteria</taxon>
        <taxon>Bacillati</taxon>
        <taxon>Actinomycetota</taxon>
        <taxon>Actinomycetes</taxon>
        <taxon>Cryptosporangiales</taxon>
        <taxon>Cryptosporangiaceae</taxon>
        <taxon>Cryptosporangium</taxon>
    </lineage>
</organism>
<keyword evidence="5" id="KW-0547">Nucleotide-binding</keyword>
<keyword evidence="6 12" id="KW-0418">Kinase</keyword>
<evidence type="ECO:0000256" key="4">
    <source>
        <dbReference type="ARBA" id="ARBA00022679"/>
    </source>
</evidence>
<comment type="catalytic activity">
    <reaction evidence="1">
        <text>ATP + protein L-histidine = ADP + protein N-phospho-L-histidine.</text>
        <dbReference type="EC" id="2.7.13.3"/>
    </reaction>
</comment>
<evidence type="ECO:0000256" key="7">
    <source>
        <dbReference type="ARBA" id="ARBA00022840"/>
    </source>
</evidence>
<feature type="transmembrane region" description="Helical" evidence="9">
    <location>
        <begin position="89"/>
        <end position="108"/>
    </location>
</feature>
<keyword evidence="8" id="KW-0902">Two-component regulatory system</keyword>
<keyword evidence="13" id="KW-1185">Reference proteome</keyword>
<dbReference type="Gene3D" id="3.30.565.10">
    <property type="entry name" value="Histidine kinase-like ATPase, C-terminal domain"/>
    <property type="match status" value="1"/>
</dbReference>
<proteinExistence type="predicted"/>
<keyword evidence="4" id="KW-0808">Transferase</keyword>
<accession>A0ABP6T064</accession>
<reference evidence="13" key="1">
    <citation type="journal article" date="2019" name="Int. J. Syst. Evol. Microbiol.">
        <title>The Global Catalogue of Microorganisms (GCM) 10K type strain sequencing project: providing services to taxonomists for standard genome sequencing and annotation.</title>
        <authorList>
            <consortium name="The Broad Institute Genomics Platform"/>
            <consortium name="The Broad Institute Genome Sequencing Center for Infectious Disease"/>
            <person name="Wu L."/>
            <person name="Ma J."/>
        </authorList>
    </citation>
    <scope>NUCLEOTIDE SEQUENCE [LARGE SCALE GENOMIC DNA]</scope>
    <source>
        <strain evidence="13">JCM 9458</strain>
    </source>
</reference>
<evidence type="ECO:0000259" key="11">
    <source>
        <dbReference type="Pfam" id="PF07730"/>
    </source>
</evidence>
<feature type="transmembrane region" description="Helical" evidence="9">
    <location>
        <begin position="62"/>
        <end position="82"/>
    </location>
</feature>
<feature type="transmembrane region" description="Helical" evidence="9">
    <location>
        <begin position="140"/>
        <end position="158"/>
    </location>
</feature>
<dbReference type="PANTHER" id="PTHR24421">
    <property type="entry name" value="NITRATE/NITRITE SENSOR PROTEIN NARX-RELATED"/>
    <property type="match status" value="1"/>
</dbReference>
<dbReference type="InterPro" id="IPR003594">
    <property type="entry name" value="HATPase_dom"/>
</dbReference>
<dbReference type="PANTHER" id="PTHR24421:SF10">
    <property type="entry name" value="NITRATE_NITRITE SENSOR PROTEIN NARQ"/>
    <property type="match status" value="1"/>
</dbReference>